<dbReference type="Proteomes" id="UP000755585">
    <property type="component" value="Unassembled WGS sequence"/>
</dbReference>
<proteinExistence type="predicted"/>
<name>A0ABS4UN14_9ACTN</name>
<sequence>METIAERFVADLVEAVNRHDLDRLVSLFAADYVNETPAHPARGFTGNDQVGRNWSAIFDMVPDLVVRVPALAVAGDTVWTEWAMDGTRRDGTGHHMRGVVVFTVERGRATAARFYLEPLDTSSTGVDAAVAAALHSSARPQ</sequence>
<dbReference type="Pfam" id="PF12680">
    <property type="entry name" value="SnoaL_2"/>
    <property type="match status" value="1"/>
</dbReference>
<comment type="caution">
    <text evidence="2">The sequence shown here is derived from an EMBL/GenBank/DDBJ whole genome shotgun (WGS) entry which is preliminary data.</text>
</comment>
<accession>A0ABS4UN14</accession>
<dbReference type="EMBL" id="JAGINT010000001">
    <property type="protein sequence ID" value="MBP2352944.1"/>
    <property type="molecule type" value="Genomic_DNA"/>
</dbReference>
<gene>
    <name evidence="2" type="ORF">JOF29_004027</name>
</gene>
<evidence type="ECO:0000313" key="3">
    <source>
        <dbReference type="Proteomes" id="UP000755585"/>
    </source>
</evidence>
<dbReference type="InterPro" id="IPR037401">
    <property type="entry name" value="SnoaL-like"/>
</dbReference>
<dbReference type="InterPro" id="IPR032710">
    <property type="entry name" value="NTF2-like_dom_sf"/>
</dbReference>
<dbReference type="SUPFAM" id="SSF54427">
    <property type="entry name" value="NTF2-like"/>
    <property type="match status" value="1"/>
</dbReference>
<dbReference type="RefSeq" id="WP_209695614.1">
    <property type="nucleotide sequence ID" value="NZ_BAAAVU010000006.1"/>
</dbReference>
<protein>
    <submittedName>
        <fullName evidence="2">Ketosteroid isomerase-like protein</fullName>
    </submittedName>
</protein>
<feature type="domain" description="SnoaL-like" evidence="1">
    <location>
        <begin position="9"/>
        <end position="110"/>
    </location>
</feature>
<keyword evidence="3" id="KW-1185">Reference proteome</keyword>
<dbReference type="Gene3D" id="3.10.450.50">
    <property type="match status" value="1"/>
</dbReference>
<organism evidence="2 3">
    <name type="scientific">Kribbella aluminosa</name>
    <dbReference type="NCBI Taxonomy" id="416017"/>
    <lineage>
        <taxon>Bacteria</taxon>
        <taxon>Bacillati</taxon>
        <taxon>Actinomycetota</taxon>
        <taxon>Actinomycetes</taxon>
        <taxon>Propionibacteriales</taxon>
        <taxon>Kribbellaceae</taxon>
        <taxon>Kribbella</taxon>
    </lineage>
</organism>
<reference evidence="2 3" key="1">
    <citation type="submission" date="2021-03" db="EMBL/GenBank/DDBJ databases">
        <title>Sequencing the genomes of 1000 actinobacteria strains.</title>
        <authorList>
            <person name="Klenk H.-P."/>
        </authorList>
    </citation>
    <scope>NUCLEOTIDE SEQUENCE [LARGE SCALE GENOMIC DNA]</scope>
    <source>
        <strain evidence="2 3">DSM 18824</strain>
    </source>
</reference>
<evidence type="ECO:0000259" key="1">
    <source>
        <dbReference type="Pfam" id="PF12680"/>
    </source>
</evidence>
<evidence type="ECO:0000313" key="2">
    <source>
        <dbReference type="EMBL" id="MBP2352944.1"/>
    </source>
</evidence>